<evidence type="ECO:0000256" key="1">
    <source>
        <dbReference type="SAM" id="MobiDB-lite"/>
    </source>
</evidence>
<name>A0AAD5V3Q3_9APHY</name>
<sequence>MNPNTDALGAAGQRGHILEPAINDPPASSKISPTKEVPATRRAINKLTQSFRGIQALAKKVQNLSQPSSEKRALALVEQVITSQPQSCAAQVEILALRGPQAEQCVDLMQKASPLPPGVDKLSQSSHHG</sequence>
<comment type="caution">
    <text evidence="2">The sequence shown here is derived from an EMBL/GenBank/DDBJ whole genome shotgun (WGS) entry which is preliminary data.</text>
</comment>
<evidence type="ECO:0000313" key="3">
    <source>
        <dbReference type="Proteomes" id="UP001212997"/>
    </source>
</evidence>
<gene>
    <name evidence="2" type="ORF">NLI96_g7785</name>
</gene>
<dbReference type="AlphaFoldDB" id="A0AAD5V3Q3"/>
<keyword evidence="3" id="KW-1185">Reference proteome</keyword>
<reference evidence="2" key="1">
    <citation type="submission" date="2022-07" db="EMBL/GenBank/DDBJ databases">
        <title>Genome Sequence of Physisporinus lineatus.</title>
        <authorList>
            <person name="Buettner E."/>
        </authorList>
    </citation>
    <scope>NUCLEOTIDE SEQUENCE</scope>
    <source>
        <strain evidence="2">VT162</strain>
    </source>
</reference>
<dbReference type="EMBL" id="JANAWD010000331">
    <property type="protein sequence ID" value="KAJ3481253.1"/>
    <property type="molecule type" value="Genomic_DNA"/>
</dbReference>
<evidence type="ECO:0000313" key="2">
    <source>
        <dbReference type="EMBL" id="KAJ3481253.1"/>
    </source>
</evidence>
<proteinExistence type="predicted"/>
<feature type="region of interest" description="Disordered" evidence="1">
    <location>
        <begin position="1"/>
        <end position="38"/>
    </location>
</feature>
<organism evidence="2 3">
    <name type="scientific">Meripilus lineatus</name>
    <dbReference type="NCBI Taxonomy" id="2056292"/>
    <lineage>
        <taxon>Eukaryota</taxon>
        <taxon>Fungi</taxon>
        <taxon>Dikarya</taxon>
        <taxon>Basidiomycota</taxon>
        <taxon>Agaricomycotina</taxon>
        <taxon>Agaricomycetes</taxon>
        <taxon>Polyporales</taxon>
        <taxon>Meripilaceae</taxon>
        <taxon>Meripilus</taxon>
    </lineage>
</organism>
<dbReference type="Proteomes" id="UP001212997">
    <property type="component" value="Unassembled WGS sequence"/>
</dbReference>
<protein>
    <submittedName>
        <fullName evidence="2">Uncharacterized protein</fullName>
    </submittedName>
</protein>
<accession>A0AAD5V3Q3</accession>